<dbReference type="EMBL" id="BAAAAF010000001">
    <property type="protein sequence ID" value="GAA0034257.1"/>
    <property type="molecule type" value="Genomic_DNA"/>
</dbReference>
<sequence length="346" mass="38216">MAYPHLKRAIDVTGAAFGLLVLAPVIAVVAGLVLVAHGAPVIFTQERVTEGNRIFRLKKFRSMRPLDPGRGWTDDSARLTALGRFIRATSLDELPSLWNILVGDMSLIGPRPLTTEYLPLYTPEQSRRHAVRGGLSGLAQVSGRNALSWDERFDLDVEYVETMSLRTDLRILVRTVLTVFRRDGVSHPGSATMISFGGSMRSDLIEFEQIARTRELTQWMARTRSGERVGLCEMVGTGDAARIIRFLPDPTHSALEDDEHESLCREVLRLLLNRVRATDADYAFCPASTAAGAPHLYLASGFRPITDPRGTVPLPHPASPARAGEEYLCCALRTETHPTTELRMAS</sequence>
<feature type="transmembrane region" description="Helical" evidence="2">
    <location>
        <begin position="12"/>
        <end position="36"/>
    </location>
</feature>
<protein>
    <recommendedName>
        <fullName evidence="3">Bacterial sugar transferase domain-containing protein</fullName>
    </recommendedName>
</protein>
<comment type="similarity">
    <text evidence="1">Belongs to the bacterial sugar transferase family.</text>
</comment>
<dbReference type="RefSeq" id="WP_082834893.1">
    <property type="nucleotide sequence ID" value="NZ_BAAAAF010000001.1"/>
</dbReference>
<keyword evidence="5" id="KW-1185">Reference proteome</keyword>
<evidence type="ECO:0000256" key="1">
    <source>
        <dbReference type="ARBA" id="ARBA00006464"/>
    </source>
</evidence>
<comment type="caution">
    <text evidence="4">The sequence shown here is derived from an EMBL/GenBank/DDBJ whole genome shotgun (WGS) entry which is preliminary data.</text>
</comment>
<evidence type="ECO:0000313" key="4">
    <source>
        <dbReference type="EMBL" id="GAA0034257.1"/>
    </source>
</evidence>
<dbReference type="PANTHER" id="PTHR30576:SF8">
    <property type="entry name" value="UNDECAPRENYL-PHOSPHATE GALACTOSE PHOSPHOTRANSFERASE"/>
    <property type="match status" value="1"/>
</dbReference>
<organism evidence="4 5">
    <name type="scientific">Brevibacterium metallidurans</name>
    <dbReference type="NCBI Taxonomy" id="1482676"/>
    <lineage>
        <taxon>Bacteria</taxon>
        <taxon>Bacillati</taxon>
        <taxon>Actinomycetota</taxon>
        <taxon>Actinomycetes</taxon>
        <taxon>Micrococcales</taxon>
        <taxon>Brevibacteriaceae</taxon>
        <taxon>Brevibacterium</taxon>
    </lineage>
</organism>
<evidence type="ECO:0000256" key="2">
    <source>
        <dbReference type="SAM" id="Phobius"/>
    </source>
</evidence>
<gene>
    <name evidence="4" type="ORF">NCCP602_02180</name>
</gene>
<name>A0ABN0SIQ5_9MICO</name>
<keyword evidence="2" id="KW-1133">Transmembrane helix</keyword>
<proteinExistence type="inferred from homology"/>
<dbReference type="Proteomes" id="UP001498238">
    <property type="component" value="Unassembled WGS sequence"/>
</dbReference>
<accession>A0ABN0SIQ5</accession>
<dbReference type="Pfam" id="PF02397">
    <property type="entry name" value="Bac_transf"/>
    <property type="match status" value="1"/>
</dbReference>
<feature type="domain" description="Bacterial sugar transferase" evidence="3">
    <location>
        <begin position="7"/>
        <end position="180"/>
    </location>
</feature>
<reference evidence="4 5" key="1">
    <citation type="submission" date="2024-01" db="EMBL/GenBank/DDBJ databases">
        <title>Characterization of antibiotic resistant novel bacterial strains and their environmental applications.</title>
        <authorList>
            <person name="Manzoor S."/>
            <person name="Abbas S."/>
            <person name="Arshad M."/>
            <person name="Ahmed I."/>
        </authorList>
    </citation>
    <scope>NUCLEOTIDE SEQUENCE [LARGE SCALE GENOMIC DNA]</scope>
    <source>
        <strain evidence="4 5">NCCP-602</strain>
    </source>
</reference>
<keyword evidence="2" id="KW-0812">Transmembrane</keyword>
<dbReference type="InterPro" id="IPR003362">
    <property type="entry name" value="Bact_transf"/>
</dbReference>
<evidence type="ECO:0000259" key="3">
    <source>
        <dbReference type="Pfam" id="PF02397"/>
    </source>
</evidence>
<dbReference type="PANTHER" id="PTHR30576">
    <property type="entry name" value="COLANIC BIOSYNTHESIS UDP-GLUCOSE LIPID CARRIER TRANSFERASE"/>
    <property type="match status" value="1"/>
</dbReference>
<keyword evidence="2" id="KW-0472">Membrane</keyword>
<evidence type="ECO:0000313" key="5">
    <source>
        <dbReference type="Proteomes" id="UP001498238"/>
    </source>
</evidence>